<dbReference type="Pfam" id="PF13410">
    <property type="entry name" value="GST_C_2"/>
    <property type="match status" value="1"/>
</dbReference>
<feature type="site" description="Lowers pKa of active site Cys" evidence="3">
    <location>
        <position position="253"/>
    </location>
</feature>
<protein>
    <submittedName>
        <fullName evidence="5">Glutathione-dependent reductase</fullName>
    </submittedName>
</protein>
<evidence type="ECO:0000313" key="5">
    <source>
        <dbReference type="EMBL" id="GGA44963.1"/>
    </source>
</evidence>
<dbReference type="InterPro" id="IPR036249">
    <property type="entry name" value="Thioredoxin-like_sf"/>
</dbReference>
<reference evidence="5 6" key="1">
    <citation type="journal article" date="2014" name="Int. J. Syst. Evol. Microbiol.">
        <title>Complete genome sequence of Corynebacterium casei LMG S-19264T (=DSM 44701T), isolated from a smear-ripened cheese.</title>
        <authorList>
            <consortium name="US DOE Joint Genome Institute (JGI-PGF)"/>
            <person name="Walter F."/>
            <person name="Albersmeier A."/>
            <person name="Kalinowski J."/>
            <person name="Ruckert C."/>
        </authorList>
    </citation>
    <scope>NUCLEOTIDE SEQUENCE [LARGE SCALE GENOMIC DNA]</scope>
    <source>
        <strain evidence="5 6">CGMCC 1.15896</strain>
    </source>
</reference>
<dbReference type="Pfam" id="PF13409">
    <property type="entry name" value="GST_N_2"/>
    <property type="match status" value="1"/>
</dbReference>
<dbReference type="OrthoDB" id="9769158at2"/>
<dbReference type="Proteomes" id="UP000596977">
    <property type="component" value="Unassembled WGS sequence"/>
</dbReference>
<name>A0A916VW17_9HYPH</name>
<dbReference type="PIRSF" id="PIRSF015753">
    <property type="entry name" value="GST"/>
    <property type="match status" value="1"/>
</dbReference>
<dbReference type="InterPro" id="IPR010987">
    <property type="entry name" value="Glutathione-S-Trfase_C-like"/>
</dbReference>
<evidence type="ECO:0000256" key="2">
    <source>
        <dbReference type="PIRSR" id="PIRSR015753-2"/>
    </source>
</evidence>
<accession>A0A916VW17</accession>
<gene>
    <name evidence="5" type="ORF">GCM10011499_13320</name>
</gene>
<dbReference type="SFLD" id="SFLDG01206">
    <property type="entry name" value="Xi.1"/>
    <property type="match status" value="1"/>
</dbReference>
<dbReference type="SUPFAM" id="SSF47616">
    <property type="entry name" value="GST C-terminal domain-like"/>
    <property type="match status" value="1"/>
</dbReference>
<feature type="domain" description="GST C-terminal" evidence="4">
    <location>
        <begin position="172"/>
        <end position="296"/>
    </location>
</feature>
<organism evidence="5 6">
    <name type="scientific">Pelagibacterium lentulum</name>
    <dbReference type="NCBI Taxonomy" id="2029865"/>
    <lineage>
        <taxon>Bacteria</taxon>
        <taxon>Pseudomonadati</taxon>
        <taxon>Pseudomonadota</taxon>
        <taxon>Alphaproteobacteria</taxon>
        <taxon>Hyphomicrobiales</taxon>
        <taxon>Devosiaceae</taxon>
        <taxon>Pelagibacterium</taxon>
    </lineage>
</organism>
<evidence type="ECO:0000256" key="3">
    <source>
        <dbReference type="PIRSR" id="PIRSR015753-3"/>
    </source>
</evidence>
<dbReference type="InterPro" id="IPR004045">
    <property type="entry name" value="Glutathione_S-Trfase_N"/>
</dbReference>
<comment type="caution">
    <text evidence="5">The sequence shown here is derived from an EMBL/GenBank/DDBJ whole genome shotgun (WGS) entry which is preliminary data.</text>
</comment>
<dbReference type="InterPro" id="IPR040079">
    <property type="entry name" value="Glutathione_S-Trfase"/>
</dbReference>
<keyword evidence="6" id="KW-1185">Reference proteome</keyword>
<dbReference type="GO" id="GO:0004364">
    <property type="term" value="F:glutathione transferase activity"/>
    <property type="evidence" value="ECO:0007669"/>
    <property type="project" value="InterPro"/>
</dbReference>
<dbReference type="InterPro" id="IPR047047">
    <property type="entry name" value="GST_Omega-like_C"/>
</dbReference>
<dbReference type="Gene3D" id="3.40.30.10">
    <property type="entry name" value="Glutaredoxin"/>
    <property type="match status" value="1"/>
</dbReference>
<dbReference type="SUPFAM" id="SSF52833">
    <property type="entry name" value="Thioredoxin-like"/>
    <property type="match status" value="1"/>
</dbReference>
<dbReference type="SFLD" id="SFLDG01148">
    <property type="entry name" value="Xi_(cytGST)"/>
    <property type="match status" value="1"/>
</dbReference>
<dbReference type="InterPro" id="IPR036282">
    <property type="entry name" value="Glutathione-S-Trfase_C_sf"/>
</dbReference>
<proteinExistence type="predicted"/>
<dbReference type="InterPro" id="IPR016639">
    <property type="entry name" value="GST_Omega/GSH"/>
</dbReference>
<dbReference type="EMBL" id="BMKB01000002">
    <property type="protein sequence ID" value="GGA44963.1"/>
    <property type="molecule type" value="Genomic_DNA"/>
</dbReference>
<dbReference type="Gene3D" id="1.20.1050.10">
    <property type="match status" value="1"/>
</dbReference>
<evidence type="ECO:0000259" key="4">
    <source>
        <dbReference type="PROSITE" id="PS50405"/>
    </source>
</evidence>
<dbReference type="RefSeq" id="WP_127072820.1">
    <property type="nucleotide sequence ID" value="NZ_BMKB01000002.1"/>
</dbReference>
<feature type="site" description="Lowers pKa of active site Cys" evidence="3">
    <location>
        <position position="296"/>
    </location>
</feature>
<sequence length="333" mass="37396">MGQLIDGKWSTQWYDTKSTGGKFKRSESAFRNWVTADGSPGPTGTGGFKAESGRYHLYVSYACPWAHRTLIFRALKDLEKHISVSAVAPKMPDETGWAFTGDMGSDKDPIHGADYMWQVYTAAMPDYTGRVTVPVLWDKKTNTIVSNESAEIIRMFNLAFNDLTGNTLDFYPEDKREQIDAINAKVYSNINNGVYKAGFATTQQAYAEAVTNLFDALDWAETILQKQPFLVGSEPTEADWRLVTTLMRFDAVYVGHFKCNIRRIADYPALSAYLKKLYNWPGVAKTLDLEHIRTHYYWSHTTINPHRIIPAGPELDFITPIGHAPKAASAVTS</sequence>
<dbReference type="GO" id="GO:0005737">
    <property type="term" value="C:cytoplasm"/>
    <property type="evidence" value="ECO:0007669"/>
    <property type="project" value="TreeGrafter"/>
</dbReference>
<feature type="active site" description="Nucleophile" evidence="1">
    <location>
        <position position="63"/>
    </location>
</feature>
<evidence type="ECO:0000313" key="6">
    <source>
        <dbReference type="Proteomes" id="UP000596977"/>
    </source>
</evidence>
<dbReference type="CDD" id="cd03190">
    <property type="entry name" value="GST_C_Omega_like"/>
    <property type="match status" value="1"/>
</dbReference>
<feature type="binding site" evidence="2">
    <location>
        <begin position="130"/>
        <end position="133"/>
    </location>
    <ligand>
        <name>glutathione</name>
        <dbReference type="ChEBI" id="CHEBI:57925"/>
    </ligand>
</feature>
<dbReference type="AlphaFoldDB" id="A0A916VW17"/>
<dbReference type="SFLD" id="SFLDS00019">
    <property type="entry name" value="Glutathione_Transferase_(cytos"/>
    <property type="match status" value="1"/>
</dbReference>
<dbReference type="PANTHER" id="PTHR32419:SF6">
    <property type="entry name" value="GLUTATHIONE S-TRANSFERASE OMEGA-LIKE 1-RELATED"/>
    <property type="match status" value="1"/>
</dbReference>
<dbReference type="PANTHER" id="PTHR32419">
    <property type="entry name" value="GLUTATHIONYL-HYDROQUINONE REDUCTASE"/>
    <property type="match status" value="1"/>
</dbReference>
<feature type="active site" description="Proton donor/acceptor" evidence="1">
    <location>
        <position position="195"/>
    </location>
</feature>
<feature type="binding site" evidence="2">
    <location>
        <position position="97"/>
    </location>
    <ligand>
        <name>glutathione</name>
        <dbReference type="ChEBI" id="CHEBI:57925"/>
    </ligand>
</feature>
<evidence type="ECO:0000256" key="1">
    <source>
        <dbReference type="PIRSR" id="PIRSR015753-1"/>
    </source>
</evidence>
<dbReference type="FunFam" id="3.40.30.10:FF:000058">
    <property type="entry name" value="Glutathione S-transferase, omega"/>
    <property type="match status" value="1"/>
</dbReference>
<feature type="binding site" evidence="2">
    <location>
        <begin position="148"/>
        <end position="149"/>
    </location>
    <ligand>
        <name>glutathione</name>
        <dbReference type="ChEBI" id="CHEBI:57925"/>
    </ligand>
</feature>
<dbReference type="PROSITE" id="PS50405">
    <property type="entry name" value="GST_CTER"/>
    <property type="match status" value="1"/>
</dbReference>